<name>A0A6A6Y239_9PEZI</name>
<reference evidence="2 4" key="1">
    <citation type="journal article" date="2020" name="Stud. Mycol.">
        <title>101 Dothideomycetes genomes: a test case for predicting lifestyles and emergence of pathogens.</title>
        <authorList>
            <person name="Haridas S."/>
            <person name="Albert R."/>
            <person name="Binder M."/>
            <person name="Bloem J."/>
            <person name="Labutti K."/>
            <person name="Salamov A."/>
            <person name="Andreopoulos B."/>
            <person name="Baker S."/>
            <person name="Barry K."/>
            <person name="Bills G."/>
            <person name="Bluhm B."/>
            <person name="Cannon C."/>
            <person name="Castanera R."/>
            <person name="Culley D."/>
            <person name="Daum C."/>
            <person name="Ezra D."/>
            <person name="Gonzalez J."/>
            <person name="Henrissat B."/>
            <person name="Kuo A."/>
            <person name="Liang C."/>
            <person name="Lipzen A."/>
            <person name="Lutzoni F."/>
            <person name="Magnuson J."/>
            <person name="Mondo S."/>
            <person name="Nolan M."/>
            <person name="Ohm R."/>
            <person name="Pangilinan J."/>
            <person name="Park H.-J."/>
            <person name="Ramirez L."/>
            <person name="Alfaro M."/>
            <person name="Sun H."/>
            <person name="Tritt A."/>
            <person name="Yoshinaga Y."/>
            <person name="Zwiers L.-H."/>
            <person name="Turgeon B."/>
            <person name="Goodwin S."/>
            <person name="Spatafora J."/>
            <person name="Crous P."/>
            <person name="Grigoriev I."/>
        </authorList>
    </citation>
    <scope>NUCLEOTIDE SEQUENCE</scope>
    <source>
        <strain evidence="2 4">CBS 304.34</strain>
    </source>
</reference>
<dbReference type="GeneID" id="54467800"/>
<feature type="compositionally biased region" description="Basic and acidic residues" evidence="1">
    <location>
        <begin position="344"/>
        <end position="366"/>
    </location>
</feature>
<feature type="compositionally biased region" description="Polar residues" evidence="1">
    <location>
        <begin position="380"/>
        <end position="389"/>
    </location>
</feature>
<feature type="compositionally biased region" description="Polar residues" evidence="1">
    <location>
        <begin position="269"/>
        <end position="284"/>
    </location>
</feature>
<dbReference type="Proteomes" id="UP000504636">
    <property type="component" value="Unplaced"/>
</dbReference>
<reference evidence="4" key="2">
    <citation type="submission" date="2020-04" db="EMBL/GenBank/DDBJ databases">
        <authorList>
            <consortium name="NCBI Genome Project"/>
        </authorList>
    </citation>
    <scope>NUCLEOTIDE SEQUENCE</scope>
    <source>
        <strain evidence="4">CBS 304.34</strain>
    </source>
</reference>
<feature type="region of interest" description="Disordered" evidence="1">
    <location>
        <begin position="255"/>
        <end position="403"/>
    </location>
</feature>
<dbReference type="OrthoDB" id="3562657at2759"/>
<proteinExistence type="predicted"/>
<reference evidence="4" key="3">
    <citation type="submission" date="2025-04" db="UniProtKB">
        <authorList>
            <consortium name="RefSeq"/>
        </authorList>
    </citation>
    <scope>IDENTIFICATION</scope>
    <source>
        <strain evidence="4">CBS 304.34</strain>
    </source>
</reference>
<evidence type="ECO:0000313" key="3">
    <source>
        <dbReference type="Proteomes" id="UP000504636"/>
    </source>
</evidence>
<keyword evidence="3" id="KW-1185">Reference proteome</keyword>
<feature type="region of interest" description="Disordered" evidence="1">
    <location>
        <begin position="96"/>
        <end position="117"/>
    </location>
</feature>
<dbReference type="AlphaFoldDB" id="A0A6A6Y239"/>
<feature type="compositionally biased region" description="Basic and acidic residues" evidence="1">
    <location>
        <begin position="315"/>
        <end position="327"/>
    </location>
</feature>
<accession>A0A6A6Y239</accession>
<organism evidence="2">
    <name type="scientific">Mytilinidion resinicola</name>
    <dbReference type="NCBI Taxonomy" id="574789"/>
    <lineage>
        <taxon>Eukaryota</taxon>
        <taxon>Fungi</taxon>
        <taxon>Dikarya</taxon>
        <taxon>Ascomycota</taxon>
        <taxon>Pezizomycotina</taxon>
        <taxon>Dothideomycetes</taxon>
        <taxon>Pleosporomycetidae</taxon>
        <taxon>Mytilinidiales</taxon>
        <taxon>Mytilinidiaceae</taxon>
        <taxon>Mytilinidion</taxon>
    </lineage>
</organism>
<dbReference type="RefSeq" id="XP_033569845.1">
    <property type="nucleotide sequence ID" value="XM_033726907.1"/>
</dbReference>
<gene>
    <name evidence="2 4" type="ORF">BDZ99DRAFT_548099</name>
</gene>
<feature type="compositionally biased region" description="Basic and acidic residues" evidence="1">
    <location>
        <begin position="101"/>
        <end position="110"/>
    </location>
</feature>
<evidence type="ECO:0000313" key="4">
    <source>
        <dbReference type="RefSeq" id="XP_033569845.1"/>
    </source>
</evidence>
<evidence type="ECO:0000313" key="2">
    <source>
        <dbReference type="EMBL" id="KAF2802881.1"/>
    </source>
</evidence>
<evidence type="ECO:0000256" key="1">
    <source>
        <dbReference type="SAM" id="MobiDB-lite"/>
    </source>
</evidence>
<feature type="region of interest" description="Disordered" evidence="1">
    <location>
        <begin position="20"/>
        <end position="53"/>
    </location>
</feature>
<protein>
    <submittedName>
        <fullName evidence="2 4">Uncharacterized protein</fullName>
    </submittedName>
</protein>
<sequence>MASSCSTSLLAPSFPMKIVPYVPRAPKPKPKSKVKSTATTKTAEHSRSGVGSFEDDGEWFHIDDFPRPNSDASRSLDPAVPALLGAADASDVVGGLSGASELEKPEHYQSGRESLNRGTDYATSVEKVNLAVNGFFDGSSRKHHSTQVKLSHGYHAAASTEGYRAGEHGDATSMRALSVGDMEGIRHEPSLAEDESPFGDVDMTSRSPLTCKRTHRLSVDTIISSAEVPDFTSEPELEDSRLAKRQRSELQAESLMLDHVPKPRPTHLPTPNSLNCRSRASNEPSPGPLDSDGQGGGAGRLVPHPNNLDGDTGDDGAHARGTVEELLHSSPFEGVESDQDIDLGLERREKNRKGSDDEAGESHEDELGQVDRCPVDFRTDSTTWSCSPRTSPPGTKAGGGGHGPNANMVYQITDLTHYYVPEACRLRQRLCVAPSITSSSVVKAKSSAWHSDRRIHGCYWGTDMAMVRQAYVPAKARRCSMQAVPSVMLPVMAPTAQTAGTKSTRMERKAQANTDLMLLVVASDSAETICASANERMYRGWSRTNCGYSRTRTWI</sequence>
<dbReference type="EMBL" id="MU003720">
    <property type="protein sequence ID" value="KAF2802881.1"/>
    <property type="molecule type" value="Genomic_DNA"/>
</dbReference>